<proteinExistence type="predicted"/>
<dbReference type="PATRIC" id="fig|86662.25.peg.3283"/>
<evidence type="ECO:0000256" key="2">
    <source>
        <dbReference type="ARBA" id="ARBA00022448"/>
    </source>
</evidence>
<dbReference type="Proteomes" id="UP000175706">
    <property type="component" value="Unassembled WGS sequence"/>
</dbReference>
<dbReference type="SUPFAM" id="SSF103473">
    <property type="entry name" value="MFS general substrate transporter"/>
    <property type="match status" value="1"/>
</dbReference>
<feature type="transmembrane region" description="Helical" evidence="7">
    <location>
        <begin position="289"/>
        <end position="309"/>
    </location>
</feature>
<keyword evidence="6 7" id="KW-0472">Membrane</keyword>
<keyword evidence="5 7" id="KW-1133">Transmembrane helix</keyword>
<dbReference type="GO" id="GO:0022857">
    <property type="term" value="F:transmembrane transporter activity"/>
    <property type="evidence" value="ECO:0007669"/>
    <property type="project" value="InterPro"/>
</dbReference>
<feature type="transmembrane region" description="Helical" evidence="7">
    <location>
        <begin position="9"/>
        <end position="35"/>
    </location>
</feature>
<dbReference type="InterPro" id="IPR010290">
    <property type="entry name" value="TM_effector"/>
</dbReference>
<dbReference type="Gene3D" id="1.20.1250.20">
    <property type="entry name" value="MFS general substrate transporter like domains"/>
    <property type="match status" value="1"/>
</dbReference>
<feature type="transmembrane region" description="Helical" evidence="7">
    <location>
        <begin position="225"/>
        <end position="247"/>
    </location>
</feature>
<feature type="transmembrane region" description="Helical" evidence="7">
    <location>
        <begin position="165"/>
        <end position="185"/>
    </location>
</feature>
<feature type="transmembrane region" description="Helical" evidence="7">
    <location>
        <begin position="41"/>
        <end position="61"/>
    </location>
</feature>
<comment type="caution">
    <text evidence="9">The sequence shown here is derived from an EMBL/GenBank/DDBJ whole genome shotgun (WGS) entry which is preliminary data.</text>
</comment>
<dbReference type="CDD" id="cd06173">
    <property type="entry name" value="MFS_MefA_like"/>
    <property type="match status" value="1"/>
</dbReference>
<name>A0A1E8B620_BACMY</name>
<dbReference type="PANTHER" id="PTHR23513">
    <property type="entry name" value="INTEGRAL MEMBRANE EFFLUX PROTEIN-RELATED"/>
    <property type="match status" value="1"/>
</dbReference>
<feature type="transmembrane region" description="Helical" evidence="7">
    <location>
        <begin position="315"/>
        <end position="338"/>
    </location>
</feature>
<dbReference type="AlphaFoldDB" id="A0A1E8B620"/>
<comment type="subcellular location">
    <subcellularLocation>
        <location evidence="1">Cell membrane</location>
        <topology evidence="1">Multi-pass membrane protein</topology>
    </subcellularLocation>
</comment>
<evidence type="ECO:0000313" key="10">
    <source>
        <dbReference type="Proteomes" id="UP000175706"/>
    </source>
</evidence>
<evidence type="ECO:0000256" key="1">
    <source>
        <dbReference type="ARBA" id="ARBA00004651"/>
    </source>
</evidence>
<evidence type="ECO:0000256" key="6">
    <source>
        <dbReference type="ARBA" id="ARBA00023136"/>
    </source>
</evidence>
<dbReference type="PANTHER" id="PTHR23513:SF6">
    <property type="entry name" value="MAJOR FACILITATOR SUPERFAMILY ASSOCIATED DOMAIN-CONTAINING PROTEIN"/>
    <property type="match status" value="1"/>
</dbReference>
<keyword evidence="4 7" id="KW-0812">Transmembrane</keyword>
<protein>
    <submittedName>
        <fullName evidence="9">MFS transporter</fullName>
    </submittedName>
</protein>
<feature type="transmembrane region" description="Helical" evidence="7">
    <location>
        <begin position="259"/>
        <end position="277"/>
    </location>
</feature>
<evidence type="ECO:0000256" key="4">
    <source>
        <dbReference type="ARBA" id="ARBA00022692"/>
    </source>
</evidence>
<dbReference type="PROSITE" id="PS50850">
    <property type="entry name" value="MFS"/>
    <property type="match status" value="1"/>
</dbReference>
<feature type="transmembrane region" description="Helical" evidence="7">
    <location>
        <begin position="376"/>
        <end position="395"/>
    </location>
</feature>
<evidence type="ECO:0000313" key="9">
    <source>
        <dbReference type="EMBL" id="OFD77341.1"/>
    </source>
</evidence>
<evidence type="ECO:0000259" key="8">
    <source>
        <dbReference type="PROSITE" id="PS50850"/>
    </source>
</evidence>
<keyword evidence="2" id="KW-0813">Transport</keyword>
<reference evidence="9 10" key="1">
    <citation type="submission" date="2016-05" db="EMBL/GenBank/DDBJ databases">
        <title>Bacillus thuringiensis and Bacillus weihenstephanensis as novel biocontrol agents of wilt causing Verticillium species.</title>
        <authorList>
            <person name="Hollensteiner J."/>
            <person name="Wemheuer F."/>
            <person name="Harting R."/>
            <person name="Kolarzyk A."/>
            <person name="Diaz-Valerio S."/>
            <person name="Poehlein A."/>
            <person name="Brzuszkiewicz E."/>
            <person name="Nesemann K."/>
            <person name="Braus-Stromeyer S."/>
            <person name="Braus G."/>
            <person name="Daniel R."/>
            <person name="Liesegang H."/>
        </authorList>
    </citation>
    <scope>NUCLEOTIDE SEQUENCE [LARGE SCALE GENOMIC DNA]</scope>
    <source>
        <strain evidence="9 10">GOE8</strain>
    </source>
</reference>
<dbReference type="InterPro" id="IPR036259">
    <property type="entry name" value="MFS_trans_sf"/>
</dbReference>
<organism evidence="9 10">
    <name type="scientific">Bacillus mycoides</name>
    <dbReference type="NCBI Taxonomy" id="1405"/>
    <lineage>
        <taxon>Bacteria</taxon>
        <taxon>Bacillati</taxon>
        <taxon>Bacillota</taxon>
        <taxon>Bacilli</taxon>
        <taxon>Bacillales</taxon>
        <taxon>Bacillaceae</taxon>
        <taxon>Bacillus</taxon>
        <taxon>Bacillus cereus group</taxon>
    </lineage>
</organism>
<accession>A0A1E8B620</accession>
<gene>
    <name evidence="9" type="ORF">BWGOE8_32090</name>
</gene>
<evidence type="ECO:0000256" key="3">
    <source>
        <dbReference type="ARBA" id="ARBA00022475"/>
    </source>
</evidence>
<dbReference type="EMBL" id="LXLT01000042">
    <property type="protein sequence ID" value="OFD77341.1"/>
    <property type="molecule type" value="Genomic_DNA"/>
</dbReference>
<feature type="domain" description="Major facilitator superfamily (MFS) profile" evidence="8">
    <location>
        <begin position="220"/>
        <end position="427"/>
    </location>
</feature>
<feature type="transmembrane region" description="Helical" evidence="7">
    <location>
        <begin position="138"/>
        <end position="159"/>
    </location>
</feature>
<feature type="transmembrane region" description="Helical" evidence="7">
    <location>
        <begin position="350"/>
        <end position="370"/>
    </location>
</feature>
<sequence length="427" mass="46776">MDVLKNQNFLLLFLGRIFTNIGDSLYYVAAMWLVYELSGNPFYSGLAGSLTLLPSALQFLTGPFVDRWSIKNTLVITQVLQCILILIIPITHYFDLLTVQLLLIIMPIVAFIEQFAYPAQSKALPLLLNKTQLLKGNSLFSFAYQGIDLICTTLSGILVALFGAITLYVIDSFTFAITALLFFSLKMPKQADTNTGLPSEDNTSFSVKQYFSELKEGFSIVFRSLMGVFLIGSVVANFSIGMTMAILPSFADSLGGVKLYGFFLAAISAGSLIGALFSSWVGKRNVGRVSIISFAAGALFWFLSTIVPFQWLSIFLFGLAWIPIGATNILFATISQILIPNQYIGRINSVMRSMGTIAMPFGSLIGGYTANVYSSQLIFALASIGILFISLVWLLHPKLRSLPKADEITADTFGIRFKEERGKGAAL</sequence>
<feature type="transmembrane region" description="Helical" evidence="7">
    <location>
        <begin position="97"/>
        <end position="117"/>
    </location>
</feature>
<keyword evidence="3" id="KW-1003">Cell membrane</keyword>
<dbReference type="GO" id="GO:0005886">
    <property type="term" value="C:plasma membrane"/>
    <property type="evidence" value="ECO:0007669"/>
    <property type="project" value="UniProtKB-SubCell"/>
</dbReference>
<dbReference type="RefSeq" id="WP_070143984.1">
    <property type="nucleotide sequence ID" value="NZ_LXLT01000042.1"/>
</dbReference>
<evidence type="ECO:0000256" key="5">
    <source>
        <dbReference type="ARBA" id="ARBA00022989"/>
    </source>
</evidence>
<feature type="transmembrane region" description="Helical" evidence="7">
    <location>
        <begin position="73"/>
        <end position="91"/>
    </location>
</feature>
<evidence type="ECO:0000256" key="7">
    <source>
        <dbReference type="SAM" id="Phobius"/>
    </source>
</evidence>
<dbReference type="InterPro" id="IPR020846">
    <property type="entry name" value="MFS_dom"/>
</dbReference>
<dbReference type="Pfam" id="PF05977">
    <property type="entry name" value="MFS_3"/>
    <property type="match status" value="1"/>
</dbReference>